<evidence type="ECO:0000256" key="1">
    <source>
        <dbReference type="SAM" id="Coils"/>
    </source>
</evidence>
<proteinExistence type="predicted"/>
<dbReference type="Proteomes" id="UP000093000">
    <property type="component" value="Unassembled WGS sequence"/>
</dbReference>
<organism evidence="2 3">
    <name type="scientific">Choanephora cucurbitarum</name>
    <dbReference type="NCBI Taxonomy" id="101091"/>
    <lineage>
        <taxon>Eukaryota</taxon>
        <taxon>Fungi</taxon>
        <taxon>Fungi incertae sedis</taxon>
        <taxon>Mucoromycota</taxon>
        <taxon>Mucoromycotina</taxon>
        <taxon>Mucoromycetes</taxon>
        <taxon>Mucorales</taxon>
        <taxon>Mucorineae</taxon>
        <taxon>Choanephoraceae</taxon>
        <taxon>Choanephoroideae</taxon>
        <taxon>Choanephora</taxon>
    </lineage>
</organism>
<dbReference type="AlphaFoldDB" id="A0A1C7NWE1"/>
<feature type="coiled-coil region" evidence="1">
    <location>
        <begin position="138"/>
        <end position="172"/>
    </location>
</feature>
<dbReference type="InParanoid" id="A0A1C7NWE1"/>
<dbReference type="OrthoDB" id="2244755at2759"/>
<accession>A0A1C7NWE1</accession>
<protein>
    <submittedName>
        <fullName evidence="2">Uncharacterized protein</fullName>
    </submittedName>
</protein>
<reference evidence="2 3" key="1">
    <citation type="submission" date="2016-03" db="EMBL/GenBank/DDBJ databases">
        <title>Choanephora cucurbitarum.</title>
        <authorList>
            <person name="Min B."/>
            <person name="Park H."/>
            <person name="Park J.-H."/>
            <person name="Shin H.-D."/>
            <person name="Choi I.-G."/>
        </authorList>
    </citation>
    <scope>NUCLEOTIDE SEQUENCE [LARGE SCALE GENOMIC DNA]</scope>
    <source>
        <strain evidence="2 3">KUS-F28377</strain>
    </source>
</reference>
<sequence length="353" mass="41555">MIDIITAEKVLDLFDKNRITARRKILQKVIHQVRHRRDWIQNYLSIVNILSLQFDKKHESLEKLICQLNDREQRLDQDLTKVNAQQRELERRQAHMQQELRSMRLLVEQLRDKKRQSESHYHRVASVPLLSSQSRKRYLKAHSRNAKAEQQLSEAREALEKCKDQLRTISNARSRQSMEQDLLASQRRGSLDAIQITQQQLVFLQEGSAFWTEFDDDQARVVLESAEYLIALDEKTEASNHEGFDINQLWLKTFRFACFEYGDRESEGLRVWGGPDQTEILFECAQCQLVCTGWPKIANDYELICSLCLESPAVNFMNDLMNRQSRTIESTSRLKKMMRNLFSYSKIEPFSPI</sequence>
<feature type="coiled-coil region" evidence="1">
    <location>
        <begin position="72"/>
        <end position="113"/>
    </location>
</feature>
<evidence type="ECO:0000313" key="3">
    <source>
        <dbReference type="Proteomes" id="UP000093000"/>
    </source>
</evidence>
<gene>
    <name evidence="2" type="ORF">A0J61_00223</name>
</gene>
<dbReference type="Gene3D" id="1.20.920.20">
    <property type="match status" value="1"/>
</dbReference>
<evidence type="ECO:0000313" key="2">
    <source>
        <dbReference type="EMBL" id="OBZ91744.1"/>
    </source>
</evidence>
<keyword evidence="3" id="KW-1185">Reference proteome</keyword>
<comment type="caution">
    <text evidence="2">The sequence shown here is derived from an EMBL/GenBank/DDBJ whole genome shotgun (WGS) entry which is preliminary data.</text>
</comment>
<keyword evidence="1" id="KW-0175">Coiled coil</keyword>
<dbReference type="EMBL" id="LUGH01000004">
    <property type="protein sequence ID" value="OBZ91744.1"/>
    <property type="molecule type" value="Genomic_DNA"/>
</dbReference>
<name>A0A1C7NWE1_9FUNG</name>